<gene>
    <name evidence="2" type="ORF">GCM10017653_43820</name>
</gene>
<evidence type="ECO:0000313" key="2">
    <source>
        <dbReference type="EMBL" id="GLK86312.1"/>
    </source>
</evidence>
<protein>
    <recommendedName>
        <fullName evidence="1">HTH cro/C1-type domain-containing protein</fullName>
    </recommendedName>
</protein>
<dbReference type="SUPFAM" id="SSF47413">
    <property type="entry name" value="lambda repressor-like DNA-binding domains"/>
    <property type="match status" value="1"/>
</dbReference>
<dbReference type="SMART" id="SM00530">
    <property type="entry name" value="HTH_XRE"/>
    <property type="match status" value="1"/>
</dbReference>
<evidence type="ECO:0000313" key="3">
    <source>
        <dbReference type="Proteomes" id="UP001143330"/>
    </source>
</evidence>
<dbReference type="Pfam" id="PF01381">
    <property type="entry name" value="HTH_3"/>
    <property type="match status" value="1"/>
</dbReference>
<feature type="domain" description="HTH cro/C1-type" evidence="1">
    <location>
        <begin position="10"/>
        <end position="63"/>
    </location>
</feature>
<dbReference type="Gene3D" id="1.10.260.40">
    <property type="entry name" value="lambda repressor-like DNA-binding domains"/>
    <property type="match status" value="1"/>
</dbReference>
<dbReference type="EMBL" id="BSFM01000017">
    <property type="protein sequence ID" value="GLK86312.1"/>
    <property type="molecule type" value="Genomic_DNA"/>
</dbReference>
<reference evidence="2" key="2">
    <citation type="submission" date="2023-01" db="EMBL/GenBank/DDBJ databases">
        <authorList>
            <person name="Sun Q."/>
            <person name="Evtushenko L."/>
        </authorList>
    </citation>
    <scope>NUCLEOTIDE SEQUENCE</scope>
    <source>
        <strain evidence="2">VKM B-2789</strain>
    </source>
</reference>
<dbReference type="InterPro" id="IPR001387">
    <property type="entry name" value="Cro/C1-type_HTH"/>
</dbReference>
<accession>A0A9W6K020</accession>
<dbReference type="InterPro" id="IPR010982">
    <property type="entry name" value="Lambda_DNA-bd_dom_sf"/>
</dbReference>
<comment type="caution">
    <text evidence="2">The sequence shown here is derived from an EMBL/GenBank/DDBJ whole genome shotgun (WGS) entry which is preliminary data.</text>
</comment>
<dbReference type="CDD" id="cd00093">
    <property type="entry name" value="HTH_XRE"/>
    <property type="match status" value="1"/>
</dbReference>
<dbReference type="RefSeq" id="WP_213360954.1">
    <property type="nucleotide sequence ID" value="NZ_BSFM01000017.1"/>
</dbReference>
<dbReference type="Proteomes" id="UP001143330">
    <property type="component" value="Unassembled WGS sequence"/>
</dbReference>
<dbReference type="AlphaFoldDB" id="A0A9W6K020"/>
<keyword evidence="3" id="KW-1185">Reference proteome</keyword>
<name>A0A9W6K020_9HYPH</name>
<sequence length="186" mass="20432">MPQRINRSRLRSERLKRGWSQDQLAAVSGVSVRTVQRLEGGKAATPTSLAALAIAMSLPEAALVLPDGPIHRITPLTITRDIGTARQPYTGLGFTVIETNDPGCIGLRGGTTHLILCSLAFMQGDYTRSPLEALVDRTIPYIWVRSLDATRMAYSNLVEEVVTRNRTKEALVEHQGQWAILAELMP</sequence>
<proteinExistence type="predicted"/>
<evidence type="ECO:0000259" key="1">
    <source>
        <dbReference type="PROSITE" id="PS50943"/>
    </source>
</evidence>
<reference evidence="2" key="1">
    <citation type="journal article" date="2014" name="Int. J. Syst. Evol. Microbiol.">
        <title>Complete genome sequence of Corynebacterium casei LMG S-19264T (=DSM 44701T), isolated from a smear-ripened cheese.</title>
        <authorList>
            <consortium name="US DOE Joint Genome Institute (JGI-PGF)"/>
            <person name="Walter F."/>
            <person name="Albersmeier A."/>
            <person name="Kalinowski J."/>
            <person name="Ruckert C."/>
        </authorList>
    </citation>
    <scope>NUCLEOTIDE SEQUENCE</scope>
    <source>
        <strain evidence="2">VKM B-2789</strain>
    </source>
</reference>
<organism evidence="2 3">
    <name type="scientific">Ancylobacter defluvii</name>
    <dbReference type="NCBI Taxonomy" id="1282440"/>
    <lineage>
        <taxon>Bacteria</taxon>
        <taxon>Pseudomonadati</taxon>
        <taxon>Pseudomonadota</taxon>
        <taxon>Alphaproteobacteria</taxon>
        <taxon>Hyphomicrobiales</taxon>
        <taxon>Xanthobacteraceae</taxon>
        <taxon>Ancylobacter</taxon>
    </lineage>
</organism>
<dbReference type="GO" id="GO:0003677">
    <property type="term" value="F:DNA binding"/>
    <property type="evidence" value="ECO:0007669"/>
    <property type="project" value="InterPro"/>
</dbReference>
<dbReference type="PROSITE" id="PS50943">
    <property type="entry name" value="HTH_CROC1"/>
    <property type="match status" value="1"/>
</dbReference>